<evidence type="ECO:0000313" key="1">
    <source>
        <dbReference type="EMBL" id="KAJ3556904.1"/>
    </source>
</evidence>
<proteinExistence type="predicted"/>
<protein>
    <submittedName>
        <fullName evidence="1">Uncharacterized protein</fullName>
    </submittedName>
</protein>
<sequence length="74" mass="8046">MQSPLRSHPIPGALGCVSIPRAPDAFYQSDACQTRRAHTGHEHGGDIPDVPKTLERLRTPPGELAFGKPIVVFF</sequence>
<dbReference type="Proteomes" id="UP001148662">
    <property type="component" value="Unassembled WGS sequence"/>
</dbReference>
<name>A0ACC1TAD7_9APHY</name>
<accession>A0ACC1TAD7</accession>
<evidence type="ECO:0000313" key="2">
    <source>
        <dbReference type="Proteomes" id="UP001148662"/>
    </source>
</evidence>
<gene>
    <name evidence="1" type="ORF">NM688_g1766</name>
</gene>
<organism evidence="1 2">
    <name type="scientific">Phlebia brevispora</name>
    <dbReference type="NCBI Taxonomy" id="194682"/>
    <lineage>
        <taxon>Eukaryota</taxon>
        <taxon>Fungi</taxon>
        <taxon>Dikarya</taxon>
        <taxon>Basidiomycota</taxon>
        <taxon>Agaricomycotina</taxon>
        <taxon>Agaricomycetes</taxon>
        <taxon>Polyporales</taxon>
        <taxon>Meruliaceae</taxon>
        <taxon>Phlebia</taxon>
    </lineage>
</organism>
<dbReference type="EMBL" id="JANHOG010000201">
    <property type="protein sequence ID" value="KAJ3556904.1"/>
    <property type="molecule type" value="Genomic_DNA"/>
</dbReference>
<reference evidence="1" key="1">
    <citation type="submission" date="2022-07" db="EMBL/GenBank/DDBJ databases">
        <title>Genome Sequence of Phlebia brevispora.</title>
        <authorList>
            <person name="Buettner E."/>
        </authorList>
    </citation>
    <scope>NUCLEOTIDE SEQUENCE</scope>
    <source>
        <strain evidence="1">MPL23</strain>
    </source>
</reference>
<keyword evidence="2" id="KW-1185">Reference proteome</keyword>
<comment type="caution">
    <text evidence="1">The sequence shown here is derived from an EMBL/GenBank/DDBJ whole genome shotgun (WGS) entry which is preliminary data.</text>
</comment>